<feature type="transmembrane region" description="Helical" evidence="8">
    <location>
        <begin position="282"/>
        <end position="301"/>
    </location>
</feature>
<keyword evidence="4" id="KW-1003">Cell membrane</keyword>
<organism evidence="9 10">
    <name type="scientific">Methylohalomonas lacus</name>
    <dbReference type="NCBI Taxonomy" id="398773"/>
    <lineage>
        <taxon>Bacteria</taxon>
        <taxon>Pseudomonadati</taxon>
        <taxon>Pseudomonadota</taxon>
        <taxon>Gammaproteobacteria</taxon>
        <taxon>Methylohalomonadales</taxon>
        <taxon>Methylohalomonadaceae</taxon>
        <taxon>Methylohalomonas</taxon>
    </lineage>
</organism>
<feature type="transmembrane region" description="Helical" evidence="8">
    <location>
        <begin position="156"/>
        <end position="177"/>
    </location>
</feature>
<comment type="subcellular location">
    <subcellularLocation>
        <location evidence="1">Cell membrane</location>
        <topology evidence="1">Multi-pass membrane protein</topology>
    </subcellularLocation>
</comment>
<keyword evidence="5 8" id="KW-0812">Transmembrane</keyword>
<keyword evidence="7 8" id="KW-0472">Membrane</keyword>
<evidence type="ECO:0000313" key="10">
    <source>
        <dbReference type="Proteomes" id="UP001204445"/>
    </source>
</evidence>
<sequence>MFEYLNSWYRRYFSDPQAALMVVLLVVSLIILLTLGTTLAPLLAAIVLTYLLEGPIQRLERRGLSRVLSMNLVFFTFIAFLIFIVLGLIPILWRQLAQFFQELPRMINNGQDLLLRLPELYPQIVSEEQVWNLINALRSGITDIGSNFLSLSLATIPAAVTILVYLFLVPLMMYFFLKDKAEILDWLSRFLPRERRLVRDVWQEMDAQMGNYIRGKVYEILIVGAAAYILFTVLGLAYAPLLAALVGVSVLIPYIGAAAVTVPVALVGYFQWGWSHEFTVLILGYFVLQFLDGNVLVPVLFSEANALHPNAIIVAILVFGGIWGFWGVFFAIPLATLVKALINAWPTTQELTGQSATAAGGDDANNGS</sequence>
<evidence type="ECO:0000256" key="2">
    <source>
        <dbReference type="ARBA" id="ARBA00009773"/>
    </source>
</evidence>
<proteinExistence type="inferred from homology"/>
<evidence type="ECO:0000256" key="3">
    <source>
        <dbReference type="ARBA" id="ARBA00022448"/>
    </source>
</evidence>
<name>A0AAE3HJ98_9GAMM</name>
<dbReference type="InterPro" id="IPR002549">
    <property type="entry name" value="AI-2E-like"/>
</dbReference>
<keyword evidence="3" id="KW-0813">Transport</keyword>
<dbReference type="Proteomes" id="UP001204445">
    <property type="component" value="Unassembled WGS sequence"/>
</dbReference>
<dbReference type="PANTHER" id="PTHR21716">
    <property type="entry name" value="TRANSMEMBRANE PROTEIN"/>
    <property type="match status" value="1"/>
</dbReference>
<dbReference type="GO" id="GO:0055085">
    <property type="term" value="P:transmembrane transport"/>
    <property type="evidence" value="ECO:0007669"/>
    <property type="project" value="TreeGrafter"/>
</dbReference>
<gene>
    <name evidence="9" type="ORF">J2T55_000108</name>
</gene>
<evidence type="ECO:0000256" key="7">
    <source>
        <dbReference type="ARBA" id="ARBA00023136"/>
    </source>
</evidence>
<keyword evidence="10" id="KW-1185">Reference proteome</keyword>
<feature type="transmembrane region" description="Helical" evidence="8">
    <location>
        <begin position="72"/>
        <end position="93"/>
    </location>
</feature>
<feature type="transmembrane region" description="Helical" evidence="8">
    <location>
        <begin position="307"/>
        <end position="332"/>
    </location>
</feature>
<dbReference type="EMBL" id="JANUCT010000001">
    <property type="protein sequence ID" value="MCS3902116.1"/>
    <property type="molecule type" value="Genomic_DNA"/>
</dbReference>
<comment type="similarity">
    <text evidence="2">Belongs to the autoinducer-2 exporter (AI-2E) (TC 2.A.86) family.</text>
</comment>
<feature type="transmembrane region" description="Helical" evidence="8">
    <location>
        <begin position="217"/>
        <end position="239"/>
    </location>
</feature>
<dbReference type="AlphaFoldDB" id="A0AAE3HJ98"/>
<accession>A0AAE3HJ98</accession>
<comment type="caution">
    <text evidence="9">The sequence shown here is derived from an EMBL/GenBank/DDBJ whole genome shotgun (WGS) entry which is preliminary data.</text>
</comment>
<protein>
    <submittedName>
        <fullName evidence="9">Permease</fullName>
    </submittedName>
</protein>
<evidence type="ECO:0000256" key="5">
    <source>
        <dbReference type="ARBA" id="ARBA00022692"/>
    </source>
</evidence>
<evidence type="ECO:0000313" key="9">
    <source>
        <dbReference type="EMBL" id="MCS3902116.1"/>
    </source>
</evidence>
<evidence type="ECO:0000256" key="8">
    <source>
        <dbReference type="SAM" id="Phobius"/>
    </source>
</evidence>
<dbReference type="GO" id="GO:0005886">
    <property type="term" value="C:plasma membrane"/>
    <property type="evidence" value="ECO:0007669"/>
    <property type="project" value="UniProtKB-SubCell"/>
</dbReference>
<dbReference type="Pfam" id="PF01594">
    <property type="entry name" value="AI-2E_transport"/>
    <property type="match status" value="1"/>
</dbReference>
<evidence type="ECO:0000256" key="6">
    <source>
        <dbReference type="ARBA" id="ARBA00022989"/>
    </source>
</evidence>
<keyword evidence="6 8" id="KW-1133">Transmembrane helix</keyword>
<evidence type="ECO:0000256" key="1">
    <source>
        <dbReference type="ARBA" id="ARBA00004651"/>
    </source>
</evidence>
<dbReference type="RefSeq" id="WP_259053459.1">
    <property type="nucleotide sequence ID" value="NZ_JANUCT010000001.1"/>
</dbReference>
<feature type="transmembrane region" description="Helical" evidence="8">
    <location>
        <begin position="251"/>
        <end position="270"/>
    </location>
</feature>
<dbReference type="PANTHER" id="PTHR21716:SF53">
    <property type="entry name" value="PERMEASE PERM-RELATED"/>
    <property type="match status" value="1"/>
</dbReference>
<evidence type="ECO:0000256" key="4">
    <source>
        <dbReference type="ARBA" id="ARBA00022475"/>
    </source>
</evidence>
<feature type="transmembrane region" description="Helical" evidence="8">
    <location>
        <begin position="20"/>
        <end position="51"/>
    </location>
</feature>
<reference evidence="9" key="1">
    <citation type="submission" date="2022-08" db="EMBL/GenBank/DDBJ databases">
        <title>Genomic Encyclopedia of Type Strains, Phase III (KMG-III): the genomes of soil and plant-associated and newly described type strains.</title>
        <authorList>
            <person name="Whitman W."/>
        </authorList>
    </citation>
    <scope>NUCLEOTIDE SEQUENCE</scope>
    <source>
        <strain evidence="9">HMT 1</strain>
    </source>
</reference>